<reference evidence="5 6" key="1">
    <citation type="submission" date="2024-03" db="EMBL/GenBank/DDBJ databases">
        <title>The Acrasis kona genome and developmental transcriptomes reveal deep origins of eukaryotic multicellular pathways.</title>
        <authorList>
            <person name="Sheikh S."/>
            <person name="Fu C.-J."/>
            <person name="Brown M.W."/>
            <person name="Baldauf S.L."/>
        </authorList>
    </citation>
    <scope>NUCLEOTIDE SEQUENCE [LARGE SCALE GENOMIC DNA]</scope>
    <source>
        <strain evidence="5 6">ATCC MYA-3509</strain>
    </source>
</reference>
<sequence length="192" mass="22729">MYDEKHLTVSLLSEPTKDMNLSSMTRFTVKSDHRMFNGIDHTLIIILVNICLIYYSEWIVVTDKVFFITFTTTWFFVFLRFLTSINTTIQESIVIMKNHGVQIERKSYVRTRRRFIDHNSIRAIVVNEGFYMGGYIYYMAIIVKNHNKMILPFEHLFPRLKPLLYIFRGTRSILYGESEPDAEDGIVKIVHQ</sequence>
<keyword evidence="3" id="KW-1133">Transmembrane helix</keyword>
<dbReference type="InterPro" id="IPR019328">
    <property type="entry name" value="PIGH-H_dom"/>
</dbReference>
<keyword evidence="3" id="KW-0472">Membrane</keyword>
<dbReference type="PANTHER" id="PTHR15231:SF1">
    <property type="entry name" value="PHOSPHATIDYLINOSITOL N-ACETYLGLUCOSAMINYLTRANSFERASE SUBUNIT H"/>
    <property type="match status" value="1"/>
</dbReference>
<dbReference type="InterPro" id="IPR044215">
    <property type="entry name" value="PIG-H"/>
</dbReference>
<evidence type="ECO:0000313" key="6">
    <source>
        <dbReference type="Proteomes" id="UP001431209"/>
    </source>
</evidence>
<dbReference type="AlphaFoldDB" id="A0AAW2Z5T5"/>
<keyword evidence="5" id="KW-0328">Glycosyltransferase</keyword>
<name>A0AAW2Z5T5_9EUKA</name>
<comment type="caution">
    <text evidence="5">The sequence shown here is derived from an EMBL/GenBank/DDBJ whole genome shotgun (WGS) entry which is preliminary data.</text>
</comment>
<organism evidence="5 6">
    <name type="scientific">Acrasis kona</name>
    <dbReference type="NCBI Taxonomy" id="1008807"/>
    <lineage>
        <taxon>Eukaryota</taxon>
        <taxon>Discoba</taxon>
        <taxon>Heterolobosea</taxon>
        <taxon>Tetramitia</taxon>
        <taxon>Eutetramitia</taxon>
        <taxon>Acrasidae</taxon>
        <taxon>Acrasis</taxon>
    </lineage>
</organism>
<feature type="domain" description="Phosphatidylinositol N-acetylglucosaminyltransferase subunit H conserved" evidence="4">
    <location>
        <begin position="92"/>
        <end position="154"/>
    </location>
</feature>
<keyword evidence="3" id="KW-0812">Transmembrane</keyword>
<proteinExistence type="inferred from homology"/>
<feature type="transmembrane region" description="Helical" evidence="3">
    <location>
        <begin position="67"/>
        <end position="89"/>
    </location>
</feature>
<dbReference type="GO" id="GO:0006506">
    <property type="term" value="P:GPI anchor biosynthetic process"/>
    <property type="evidence" value="ECO:0007669"/>
    <property type="project" value="InterPro"/>
</dbReference>
<dbReference type="Proteomes" id="UP001431209">
    <property type="component" value="Unassembled WGS sequence"/>
</dbReference>
<evidence type="ECO:0000259" key="4">
    <source>
        <dbReference type="Pfam" id="PF10181"/>
    </source>
</evidence>
<accession>A0AAW2Z5T5</accession>
<evidence type="ECO:0000313" key="5">
    <source>
        <dbReference type="EMBL" id="KAL0485208.1"/>
    </source>
</evidence>
<evidence type="ECO:0000256" key="3">
    <source>
        <dbReference type="SAM" id="Phobius"/>
    </source>
</evidence>
<keyword evidence="6" id="KW-1185">Reference proteome</keyword>
<keyword evidence="5" id="KW-0808">Transferase</keyword>
<dbReference type="PANTHER" id="PTHR15231">
    <property type="entry name" value="PHOSPHATIDYLINOSITOL N-ACETYLGLUCOSAMINYLTRANSFERASE SUBUNIT H"/>
    <property type="match status" value="1"/>
</dbReference>
<dbReference type="Pfam" id="PF10181">
    <property type="entry name" value="PIG-H"/>
    <property type="match status" value="1"/>
</dbReference>
<evidence type="ECO:0000256" key="1">
    <source>
        <dbReference type="ARBA" id="ARBA00004687"/>
    </source>
</evidence>
<evidence type="ECO:0000256" key="2">
    <source>
        <dbReference type="ARBA" id="ARBA00009610"/>
    </source>
</evidence>
<dbReference type="GO" id="GO:0016757">
    <property type="term" value="F:glycosyltransferase activity"/>
    <property type="evidence" value="ECO:0007669"/>
    <property type="project" value="UniProtKB-KW"/>
</dbReference>
<comment type="similarity">
    <text evidence="2">Belongs to the PIGH family.</text>
</comment>
<gene>
    <name evidence="5" type="ORF">AKO1_004260</name>
</gene>
<dbReference type="GO" id="GO:0000506">
    <property type="term" value="C:glycosylphosphatidylinositol-N-acetylglucosaminyltransferase (GPI-GnT) complex"/>
    <property type="evidence" value="ECO:0007669"/>
    <property type="project" value="InterPro"/>
</dbReference>
<protein>
    <submittedName>
        <fullName evidence="5">Phosphatidylinositol N-acetylglucosaminyltransferase subunit H</fullName>
    </submittedName>
</protein>
<feature type="transmembrane region" description="Helical" evidence="3">
    <location>
        <begin position="35"/>
        <end position="55"/>
    </location>
</feature>
<comment type="pathway">
    <text evidence="1">Glycolipid biosynthesis; glycosylphosphatidylinositol-anchor biosynthesis.</text>
</comment>
<dbReference type="EMBL" id="JAOPGA020001119">
    <property type="protein sequence ID" value="KAL0485208.1"/>
    <property type="molecule type" value="Genomic_DNA"/>
</dbReference>